<dbReference type="Proteomes" id="UP000218209">
    <property type="component" value="Unassembled WGS sequence"/>
</dbReference>
<protein>
    <submittedName>
        <fullName evidence="2">Uncharacterized protein</fullName>
    </submittedName>
</protein>
<gene>
    <name evidence="2" type="ORF">BU14_0197s0011</name>
</gene>
<proteinExistence type="predicted"/>
<keyword evidence="3" id="KW-1185">Reference proteome</keyword>
<name>A0A1X6P6E2_PORUM</name>
<evidence type="ECO:0000256" key="1">
    <source>
        <dbReference type="SAM" id="MobiDB-lite"/>
    </source>
</evidence>
<feature type="region of interest" description="Disordered" evidence="1">
    <location>
        <begin position="108"/>
        <end position="131"/>
    </location>
</feature>
<feature type="compositionally biased region" description="Pro residues" evidence="1">
    <location>
        <begin position="108"/>
        <end position="125"/>
    </location>
</feature>
<evidence type="ECO:0000313" key="2">
    <source>
        <dbReference type="EMBL" id="OSX76315.1"/>
    </source>
</evidence>
<dbReference type="AlphaFoldDB" id="A0A1X6P6E2"/>
<evidence type="ECO:0000313" key="3">
    <source>
        <dbReference type="Proteomes" id="UP000218209"/>
    </source>
</evidence>
<sequence length="273" mass="28061">MGGCACTGAARARVDSGGGAPAEGAHGAARGWARQTRRRVFVEAPAAAMHPRLRRVLQPFTPSPLLAVVPYPPPLCTHPTSSWADTLIARILVPPACGCFTPSLPPPYPTSLTPPPRPPSPPSPCPLNAAPPTMGTTLSVLVADVDDAVDVAAVLPPDSWALFDAATAANTAVNAADSASVSTHLRLQELFAASAVVYDSRAEADRLLEWDDWADVAGREGPRPRAASVRGGGGGGGGRLPARRRRAGAVWLAEGRAGAEAPPPGGRTVSFAF</sequence>
<organism evidence="2 3">
    <name type="scientific">Porphyra umbilicalis</name>
    <name type="common">Purple laver</name>
    <name type="synonym">Red alga</name>
    <dbReference type="NCBI Taxonomy" id="2786"/>
    <lineage>
        <taxon>Eukaryota</taxon>
        <taxon>Rhodophyta</taxon>
        <taxon>Bangiophyceae</taxon>
        <taxon>Bangiales</taxon>
        <taxon>Bangiaceae</taxon>
        <taxon>Porphyra</taxon>
    </lineage>
</organism>
<feature type="region of interest" description="Disordered" evidence="1">
    <location>
        <begin position="219"/>
        <end position="242"/>
    </location>
</feature>
<feature type="region of interest" description="Disordered" evidence="1">
    <location>
        <begin position="12"/>
        <end position="34"/>
    </location>
</feature>
<reference evidence="2 3" key="1">
    <citation type="submission" date="2017-03" db="EMBL/GenBank/DDBJ databases">
        <title>WGS assembly of Porphyra umbilicalis.</title>
        <authorList>
            <person name="Brawley S.H."/>
            <person name="Blouin N.A."/>
            <person name="Ficko-Blean E."/>
            <person name="Wheeler G.L."/>
            <person name="Lohr M."/>
            <person name="Goodson H.V."/>
            <person name="Jenkins J.W."/>
            <person name="Blaby-Haas C.E."/>
            <person name="Helliwell K.E."/>
            <person name="Chan C."/>
            <person name="Marriage T."/>
            <person name="Bhattacharya D."/>
            <person name="Klein A.S."/>
            <person name="Badis Y."/>
            <person name="Brodie J."/>
            <person name="Cao Y."/>
            <person name="Collen J."/>
            <person name="Dittami S.M."/>
            <person name="Gachon C.M."/>
            <person name="Green B.R."/>
            <person name="Karpowicz S."/>
            <person name="Kim J.W."/>
            <person name="Kudahl U."/>
            <person name="Lin S."/>
            <person name="Michel G."/>
            <person name="Mittag M."/>
            <person name="Olson B.J."/>
            <person name="Pangilinan J."/>
            <person name="Peng Y."/>
            <person name="Qiu H."/>
            <person name="Shu S."/>
            <person name="Singer J.T."/>
            <person name="Smith A.G."/>
            <person name="Sprecher B.N."/>
            <person name="Wagner V."/>
            <person name="Wang W."/>
            <person name="Wang Z.-Y."/>
            <person name="Yan J."/>
            <person name="Yarish C."/>
            <person name="Zoeuner-Riek S."/>
            <person name="Zhuang Y."/>
            <person name="Zou Y."/>
            <person name="Lindquist E.A."/>
            <person name="Grimwood J."/>
            <person name="Barry K."/>
            <person name="Rokhsar D.S."/>
            <person name="Schmutz J."/>
            <person name="Stiller J.W."/>
            <person name="Grossman A.R."/>
            <person name="Prochnik S.E."/>
        </authorList>
    </citation>
    <scope>NUCLEOTIDE SEQUENCE [LARGE SCALE GENOMIC DNA]</scope>
    <source>
        <strain evidence="2">4086291</strain>
    </source>
</reference>
<accession>A0A1X6P6E2</accession>
<feature type="compositionally biased region" description="Gly residues" evidence="1">
    <location>
        <begin position="230"/>
        <end position="239"/>
    </location>
</feature>
<dbReference type="EMBL" id="KV918871">
    <property type="protein sequence ID" value="OSX76315.1"/>
    <property type="molecule type" value="Genomic_DNA"/>
</dbReference>
<feature type="compositionally biased region" description="Low complexity" evidence="1">
    <location>
        <begin position="22"/>
        <end position="31"/>
    </location>
</feature>